<feature type="compositionally biased region" description="Basic and acidic residues" evidence="1">
    <location>
        <begin position="72"/>
        <end position="85"/>
    </location>
</feature>
<keyword evidence="3" id="KW-1185">Reference proteome</keyword>
<reference evidence="2" key="1">
    <citation type="submission" date="2020-11" db="EMBL/GenBank/DDBJ databases">
        <authorList>
            <consortium name="DOE Joint Genome Institute"/>
            <person name="Ahrendt S."/>
            <person name="Riley R."/>
            <person name="Andreopoulos W."/>
            <person name="LaButti K."/>
            <person name="Pangilinan J."/>
            <person name="Ruiz-duenas F.J."/>
            <person name="Barrasa J.M."/>
            <person name="Sanchez-Garcia M."/>
            <person name="Camarero S."/>
            <person name="Miyauchi S."/>
            <person name="Serrano A."/>
            <person name="Linde D."/>
            <person name="Babiker R."/>
            <person name="Drula E."/>
            <person name="Ayuso-Fernandez I."/>
            <person name="Pacheco R."/>
            <person name="Padilla G."/>
            <person name="Ferreira P."/>
            <person name="Barriuso J."/>
            <person name="Kellner H."/>
            <person name="Castanera R."/>
            <person name="Alfaro M."/>
            <person name="Ramirez L."/>
            <person name="Pisabarro A.G."/>
            <person name="Kuo A."/>
            <person name="Tritt A."/>
            <person name="Lipzen A."/>
            <person name="He G."/>
            <person name="Yan M."/>
            <person name="Ng V."/>
            <person name="Cullen D."/>
            <person name="Martin F."/>
            <person name="Rosso M.-N."/>
            <person name="Henrissat B."/>
            <person name="Hibbett D."/>
            <person name="Martinez A.T."/>
            <person name="Grigoriev I.V."/>
        </authorList>
    </citation>
    <scope>NUCLEOTIDE SEQUENCE</scope>
    <source>
        <strain evidence="2">AH 44721</strain>
    </source>
</reference>
<feature type="compositionally biased region" description="Polar residues" evidence="1">
    <location>
        <begin position="176"/>
        <end position="192"/>
    </location>
</feature>
<evidence type="ECO:0000313" key="3">
    <source>
        <dbReference type="Proteomes" id="UP000724874"/>
    </source>
</evidence>
<gene>
    <name evidence="2" type="ORF">CPB84DRAFT_1816779</name>
</gene>
<dbReference type="AlphaFoldDB" id="A0A9P5TKH7"/>
<evidence type="ECO:0000256" key="1">
    <source>
        <dbReference type="SAM" id="MobiDB-lite"/>
    </source>
</evidence>
<proteinExistence type="predicted"/>
<protein>
    <submittedName>
        <fullName evidence="2">Uncharacterized protein</fullName>
    </submittedName>
</protein>
<feature type="compositionally biased region" description="Polar residues" evidence="1">
    <location>
        <begin position="86"/>
        <end position="95"/>
    </location>
</feature>
<accession>A0A9P5TKH7</accession>
<name>A0A9P5TKH7_GYMJU</name>
<sequence length="247" mass="27527">MQAPNNNNVRGYSDFFTSGFRAVTSRPSWTVPMVSTPGSQGPANDEIDDQRRCWLRVRLPLYHTKIAVRGAEDDGHPSFRSHRDCSTASFPTSWDETSRSSRRSSRSSRIFRPSEESSKGEVWISAGGPSAPNGSSLPRPIDPFSSSPDASSMFIDLSSTENSPSPSGTPRRESFLPSQALQERPTSIQTMPLPSRSRRSSLQYPLARNSKPSMASEPILEDHDEWDAPSKIDWRQFHIDILTDVTQ</sequence>
<comment type="caution">
    <text evidence="2">The sequence shown here is derived from an EMBL/GenBank/DDBJ whole genome shotgun (WGS) entry which is preliminary data.</text>
</comment>
<feature type="region of interest" description="Disordered" evidence="1">
    <location>
        <begin position="72"/>
        <end position="216"/>
    </location>
</feature>
<dbReference type="EMBL" id="JADNYJ010000099">
    <property type="protein sequence ID" value="KAF8885881.1"/>
    <property type="molecule type" value="Genomic_DNA"/>
</dbReference>
<dbReference type="Proteomes" id="UP000724874">
    <property type="component" value="Unassembled WGS sequence"/>
</dbReference>
<feature type="compositionally biased region" description="Polar residues" evidence="1">
    <location>
        <begin position="157"/>
        <end position="168"/>
    </location>
</feature>
<evidence type="ECO:0000313" key="2">
    <source>
        <dbReference type="EMBL" id="KAF8885881.1"/>
    </source>
</evidence>
<organism evidence="2 3">
    <name type="scientific">Gymnopilus junonius</name>
    <name type="common">Spectacular rustgill mushroom</name>
    <name type="synonym">Gymnopilus spectabilis subsp. junonius</name>
    <dbReference type="NCBI Taxonomy" id="109634"/>
    <lineage>
        <taxon>Eukaryota</taxon>
        <taxon>Fungi</taxon>
        <taxon>Dikarya</taxon>
        <taxon>Basidiomycota</taxon>
        <taxon>Agaricomycotina</taxon>
        <taxon>Agaricomycetes</taxon>
        <taxon>Agaricomycetidae</taxon>
        <taxon>Agaricales</taxon>
        <taxon>Agaricineae</taxon>
        <taxon>Hymenogastraceae</taxon>
        <taxon>Gymnopilus</taxon>
    </lineage>
</organism>
<dbReference type="OrthoDB" id="2635882at2759"/>
<feature type="compositionally biased region" description="Low complexity" evidence="1">
    <location>
        <begin position="125"/>
        <end position="136"/>
    </location>
</feature>